<dbReference type="EMBL" id="FXTB01000005">
    <property type="protein sequence ID" value="SMO69777.1"/>
    <property type="molecule type" value="Genomic_DNA"/>
</dbReference>
<dbReference type="SMART" id="SM00342">
    <property type="entry name" value="HTH_ARAC"/>
    <property type="match status" value="1"/>
</dbReference>
<dbReference type="InterPro" id="IPR009057">
    <property type="entry name" value="Homeodomain-like_sf"/>
</dbReference>
<dbReference type="GO" id="GO:0003700">
    <property type="term" value="F:DNA-binding transcription factor activity"/>
    <property type="evidence" value="ECO:0007669"/>
    <property type="project" value="InterPro"/>
</dbReference>
<keyword evidence="1" id="KW-0805">Transcription regulation</keyword>
<sequence>MTVQFKLPDKGDPSDVLQLFPNYNLQLHCCRYWWLQHWEFKELSFPYWRIYHNSCEGAVILYNGKEYALTPDKIVMIAPNTSYSTRLHNHAIPETGYALKGGRINASVTEQQLLTDRCILHLFVHFNIGLPYDNISHGVFTYEVSDHLKKKLHVIKRHLKYEHTRFSFYSSLAIQALISDLLSGLPEGRWNLITRNSRILKVLNYVENNIGKELTNPILAKQAKMTTNAFTRLFTEEIGTPPQKYVKKKRIDQACVLLHHSDWSIDEVANKTGFADRYHFSRIFKVTTGLSPAKYKKEFEMK</sequence>
<dbReference type="Proteomes" id="UP000319040">
    <property type="component" value="Unassembled WGS sequence"/>
</dbReference>
<dbReference type="Gene3D" id="1.10.10.60">
    <property type="entry name" value="Homeodomain-like"/>
    <property type="match status" value="2"/>
</dbReference>
<gene>
    <name evidence="5" type="ORF">SAMN06265379_105100</name>
</gene>
<evidence type="ECO:0000256" key="3">
    <source>
        <dbReference type="ARBA" id="ARBA00023163"/>
    </source>
</evidence>
<dbReference type="PANTHER" id="PTHR43280">
    <property type="entry name" value="ARAC-FAMILY TRANSCRIPTIONAL REGULATOR"/>
    <property type="match status" value="1"/>
</dbReference>
<dbReference type="PRINTS" id="PR00032">
    <property type="entry name" value="HTHARAC"/>
</dbReference>
<reference evidence="5 6" key="1">
    <citation type="submission" date="2017-05" db="EMBL/GenBank/DDBJ databases">
        <authorList>
            <person name="Varghese N."/>
            <person name="Submissions S."/>
        </authorList>
    </citation>
    <scope>NUCLEOTIDE SEQUENCE [LARGE SCALE GENOMIC DNA]</scope>
    <source>
        <strain evidence="5 6">DSM 27040</strain>
    </source>
</reference>
<keyword evidence="3" id="KW-0804">Transcription</keyword>
<dbReference type="RefSeq" id="WP_142533559.1">
    <property type="nucleotide sequence ID" value="NZ_FXTB01000005.1"/>
</dbReference>
<keyword evidence="6" id="KW-1185">Reference proteome</keyword>
<name>A0A521DDH6_SACCC</name>
<evidence type="ECO:0000256" key="1">
    <source>
        <dbReference type="ARBA" id="ARBA00023015"/>
    </source>
</evidence>
<dbReference type="OrthoDB" id="1007602at2"/>
<dbReference type="Pfam" id="PF12833">
    <property type="entry name" value="HTH_18"/>
    <property type="match status" value="1"/>
</dbReference>
<dbReference type="PANTHER" id="PTHR43280:SF2">
    <property type="entry name" value="HTH-TYPE TRANSCRIPTIONAL REGULATOR EXSA"/>
    <property type="match status" value="1"/>
</dbReference>
<organism evidence="5 6">
    <name type="scientific">Saccharicrinis carchari</name>
    <dbReference type="NCBI Taxonomy" id="1168039"/>
    <lineage>
        <taxon>Bacteria</taxon>
        <taxon>Pseudomonadati</taxon>
        <taxon>Bacteroidota</taxon>
        <taxon>Bacteroidia</taxon>
        <taxon>Marinilabiliales</taxon>
        <taxon>Marinilabiliaceae</taxon>
        <taxon>Saccharicrinis</taxon>
    </lineage>
</organism>
<evidence type="ECO:0000256" key="2">
    <source>
        <dbReference type="ARBA" id="ARBA00023125"/>
    </source>
</evidence>
<proteinExistence type="predicted"/>
<dbReference type="InterPro" id="IPR020449">
    <property type="entry name" value="Tscrpt_reg_AraC-type_HTH"/>
</dbReference>
<dbReference type="SUPFAM" id="SSF46689">
    <property type="entry name" value="Homeodomain-like"/>
    <property type="match status" value="2"/>
</dbReference>
<dbReference type="InterPro" id="IPR018060">
    <property type="entry name" value="HTH_AraC"/>
</dbReference>
<feature type="domain" description="HTH araC/xylS-type" evidence="4">
    <location>
        <begin position="200"/>
        <end position="298"/>
    </location>
</feature>
<accession>A0A521DDH6</accession>
<evidence type="ECO:0000313" key="6">
    <source>
        <dbReference type="Proteomes" id="UP000319040"/>
    </source>
</evidence>
<dbReference type="AlphaFoldDB" id="A0A521DDH6"/>
<keyword evidence="2" id="KW-0238">DNA-binding</keyword>
<dbReference type="PROSITE" id="PS01124">
    <property type="entry name" value="HTH_ARAC_FAMILY_2"/>
    <property type="match status" value="1"/>
</dbReference>
<dbReference type="GO" id="GO:0043565">
    <property type="term" value="F:sequence-specific DNA binding"/>
    <property type="evidence" value="ECO:0007669"/>
    <property type="project" value="InterPro"/>
</dbReference>
<evidence type="ECO:0000259" key="4">
    <source>
        <dbReference type="PROSITE" id="PS01124"/>
    </source>
</evidence>
<protein>
    <submittedName>
        <fullName evidence="5">Helix-turn-helix domain-containing protein</fullName>
    </submittedName>
</protein>
<evidence type="ECO:0000313" key="5">
    <source>
        <dbReference type="EMBL" id="SMO69777.1"/>
    </source>
</evidence>